<evidence type="ECO:0000256" key="4">
    <source>
        <dbReference type="PROSITE-ProRule" id="PRU00134"/>
    </source>
</evidence>
<evidence type="ECO:0000256" key="1">
    <source>
        <dbReference type="ARBA" id="ARBA00022723"/>
    </source>
</evidence>
<protein>
    <submittedName>
        <fullName evidence="7">MYND-type domain-containing protein</fullName>
    </submittedName>
</protein>
<evidence type="ECO:0000313" key="7">
    <source>
        <dbReference type="WBParaSite" id="PDA_v2.g9725.t1"/>
    </source>
</evidence>
<dbReference type="Gene3D" id="6.10.140.2220">
    <property type="match status" value="1"/>
</dbReference>
<sequence length="579" mass="67729">MSNNTLSLRICAYQNNVDSDNFVDQSLIPKKHSFKKGSMDLKHKTEFKIPRQQKEEAKEPEIMQYKASQKLLDPNQSNLSQVVNKFERCHIEELDSGHETPEQKLKNEAAKNGSVTAQKHMEIWKNLVVAFEAYKKNDSDGLVCALSKAIRLHPKVVEVPELFIHFIEERMKTHQDDVDTIVCYVQTDPKRFPQLIFDSQEKFPDDEYLAEETFYALDSTGNLEATLSYVEAAIKRFPNNLHLLALRATMKPGTKESMELLNAFLAAAPADDPNVPMCYHIILEYCGFMEDWKNFVEYYEAFLVAERSQLPCFEAYPYMSGRKRLFERSYMLWKDKVGDRPPKSERNQRESTILSSYRLERRKTDLERKRLIIQNRQNLIDHLEGTVKPDIFSGFLFGVTHTINPPKPSPLQTITLKNMDPNEDKVYNERIMEARIIDWAYFDYIIKFCVQLKIEDENLDVVRFEIYNWPSTGDRKTDCRKVMKVFRPNTKLLIINPYHRKPKIGQNFIRVEGLKYVKIDDSMVDKMCHVCGKEAAKTLSYCSRCKMAFYCSKECQKLDWLELNHKSICKHLENIAHLM</sequence>
<keyword evidence="2 4" id="KW-0863">Zinc-finger</keyword>
<dbReference type="Pfam" id="PF01753">
    <property type="entry name" value="zf-MYND"/>
    <property type="match status" value="1"/>
</dbReference>
<evidence type="ECO:0000256" key="3">
    <source>
        <dbReference type="ARBA" id="ARBA00022833"/>
    </source>
</evidence>
<dbReference type="Proteomes" id="UP000887578">
    <property type="component" value="Unplaced"/>
</dbReference>
<dbReference type="SUPFAM" id="SSF144232">
    <property type="entry name" value="HIT/MYND zinc finger-like"/>
    <property type="match status" value="1"/>
</dbReference>
<dbReference type="AlphaFoldDB" id="A0A914R0H7"/>
<dbReference type="InterPro" id="IPR002893">
    <property type="entry name" value="Znf_MYND"/>
</dbReference>
<reference evidence="7" key="1">
    <citation type="submission" date="2022-11" db="UniProtKB">
        <authorList>
            <consortium name="WormBaseParasite"/>
        </authorList>
    </citation>
    <scope>IDENTIFICATION</scope>
</reference>
<keyword evidence="3" id="KW-0862">Zinc</keyword>
<evidence type="ECO:0000313" key="6">
    <source>
        <dbReference type="Proteomes" id="UP000887578"/>
    </source>
</evidence>
<name>A0A914R0H7_9BILA</name>
<dbReference type="GO" id="GO:0008270">
    <property type="term" value="F:zinc ion binding"/>
    <property type="evidence" value="ECO:0007669"/>
    <property type="project" value="UniProtKB-KW"/>
</dbReference>
<dbReference type="PROSITE" id="PS50865">
    <property type="entry name" value="ZF_MYND_2"/>
    <property type="match status" value="1"/>
</dbReference>
<keyword evidence="6" id="KW-1185">Reference proteome</keyword>
<evidence type="ECO:0000256" key="2">
    <source>
        <dbReference type="ARBA" id="ARBA00022771"/>
    </source>
</evidence>
<proteinExistence type="predicted"/>
<dbReference type="WBParaSite" id="PDA_v2.g9725.t1">
    <property type="protein sequence ID" value="PDA_v2.g9725.t1"/>
    <property type="gene ID" value="PDA_v2.g9725"/>
</dbReference>
<keyword evidence="1" id="KW-0479">Metal-binding</keyword>
<feature type="domain" description="MYND-type" evidence="5">
    <location>
        <begin position="528"/>
        <end position="569"/>
    </location>
</feature>
<accession>A0A914R0H7</accession>
<evidence type="ECO:0000259" key="5">
    <source>
        <dbReference type="PROSITE" id="PS50865"/>
    </source>
</evidence>
<dbReference type="PROSITE" id="PS01360">
    <property type="entry name" value="ZF_MYND_1"/>
    <property type="match status" value="1"/>
</dbReference>
<organism evidence="6 7">
    <name type="scientific">Panagrolaimus davidi</name>
    <dbReference type="NCBI Taxonomy" id="227884"/>
    <lineage>
        <taxon>Eukaryota</taxon>
        <taxon>Metazoa</taxon>
        <taxon>Ecdysozoa</taxon>
        <taxon>Nematoda</taxon>
        <taxon>Chromadorea</taxon>
        <taxon>Rhabditida</taxon>
        <taxon>Tylenchina</taxon>
        <taxon>Panagrolaimomorpha</taxon>
        <taxon>Panagrolaimoidea</taxon>
        <taxon>Panagrolaimidae</taxon>
        <taxon>Panagrolaimus</taxon>
    </lineage>
</organism>